<protein>
    <submittedName>
        <fullName evidence="2">Uncharacterized protein</fullName>
    </submittedName>
</protein>
<dbReference type="EMBL" id="JASCZI010096697">
    <property type="protein sequence ID" value="MED6154223.1"/>
    <property type="molecule type" value="Genomic_DNA"/>
</dbReference>
<feature type="region of interest" description="Disordered" evidence="1">
    <location>
        <begin position="1"/>
        <end position="23"/>
    </location>
</feature>
<dbReference type="Proteomes" id="UP001341840">
    <property type="component" value="Unassembled WGS sequence"/>
</dbReference>
<gene>
    <name evidence="2" type="ORF">PIB30_110154</name>
</gene>
<proteinExistence type="predicted"/>
<name>A0ABU6U1Y5_9FABA</name>
<reference evidence="2 3" key="1">
    <citation type="journal article" date="2023" name="Plants (Basel)">
        <title>Bridging the Gap: Combining Genomics and Transcriptomics Approaches to Understand Stylosanthes scabra, an Orphan Legume from the Brazilian Caatinga.</title>
        <authorList>
            <person name="Ferreira-Neto J.R.C."/>
            <person name="da Silva M.D."/>
            <person name="Binneck E."/>
            <person name="de Melo N.F."/>
            <person name="da Silva R.H."/>
            <person name="de Melo A.L.T.M."/>
            <person name="Pandolfi V."/>
            <person name="Bustamante F.O."/>
            <person name="Brasileiro-Vidal A.C."/>
            <person name="Benko-Iseppon A.M."/>
        </authorList>
    </citation>
    <scope>NUCLEOTIDE SEQUENCE [LARGE SCALE GENOMIC DNA]</scope>
    <source>
        <tissue evidence="2">Leaves</tissue>
    </source>
</reference>
<accession>A0ABU6U1Y5</accession>
<feature type="non-terminal residue" evidence="2">
    <location>
        <position position="1"/>
    </location>
</feature>
<organism evidence="2 3">
    <name type="scientific">Stylosanthes scabra</name>
    <dbReference type="NCBI Taxonomy" id="79078"/>
    <lineage>
        <taxon>Eukaryota</taxon>
        <taxon>Viridiplantae</taxon>
        <taxon>Streptophyta</taxon>
        <taxon>Embryophyta</taxon>
        <taxon>Tracheophyta</taxon>
        <taxon>Spermatophyta</taxon>
        <taxon>Magnoliopsida</taxon>
        <taxon>eudicotyledons</taxon>
        <taxon>Gunneridae</taxon>
        <taxon>Pentapetalae</taxon>
        <taxon>rosids</taxon>
        <taxon>fabids</taxon>
        <taxon>Fabales</taxon>
        <taxon>Fabaceae</taxon>
        <taxon>Papilionoideae</taxon>
        <taxon>50 kb inversion clade</taxon>
        <taxon>dalbergioids sensu lato</taxon>
        <taxon>Dalbergieae</taxon>
        <taxon>Pterocarpus clade</taxon>
        <taxon>Stylosanthes</taxon>
    </lineage>
</organism>
<sequence length="104" mass="12012">KIEERKLADQETEFGSKIEQSSTHMRGRARICVLLIPNPCLSKLTTLRRGNSLDQSYAYAWKAQKHVKSELLKHGSKPRRPTLMRGCPRICVESYLSHFLEKQT</sequence>
<keyword evidence="3" id="KW-1185">Reference proteome</keyword>
<comment type="caution">
    <text evidence="2">The sequence shown here is derived from an EMBL/GenBank/DDBJ whole genome shotgun (WGS) entry which is preliminary data.</text>
</comment>
<feature type="non-terminal residue" evidence="2">
    <location>
        <position position="104"/>
    </location>
</feature>
<evidence type="ECO:0000313" key="2">
    <source>
        <dbReference type="EMBL" id="MED6154223.1"/>
    </source>
</evidence>
<evidence type="ECO:0000256" key="1">
    <source>
        <dbReference type="SAM" id="MobiDB-lite"/>
    </source>
</evidence>
<evidence type="ECO:0000313" key="3">
    <source>
        <dbReference type="Proteomes" id="UP001341840"/>
    </source>
</evidence>